<reference evidence="5" key="1">
    <citation type="submission" date="2016-10" db="EMBL/GenBank/DDBJ databases">
        <authorList>
            <person name="Varghese N."/>
            <person name="Submissions S."/>
        </authorList>
    </citation>
    <scope>NUCLEOTIDE SEQUENCE [LARGE SCALE GENOMIC DNA]</scope>
    <source>
        <strain evidence="5">CGMCC 4.6609</strain>
    </source>
</reference>
<gene>
    <name evidence="4" type="ORF">SAMN05421507_105229</name>
</gene>
<feature type="transmembrane region" description="Helical" evidence="2">
    <location>
        <begin position="49"/>
        <end position="65"/>
    </location>
</feature>
<dbReference type="GO" id="GO:0006465">
    <property type="term" value="P:signal peptide processing"/>
    <property type="evidence" value="ECO:0007669"/>
    <property type="project" value="TreeGrafter"/>
</dbReference>
<feature type="transmembrane region" description="Helical" evidence="2">
    <location>
        <begin position="126"/>
        <end position="150"/>
    </location>
</feature>
<keyword evidence="4" id="KW-0808">Transferase</keyword>
<evidence type="ECO:0000259" key="3">
    <source>
        <dbReference type="Pfam" id="PF01478"/>
    </source>
</evidence>
<feature type="domain" description="Prepilin type IV endopeptidase peptidase" evidence="3">
    <location>
        <begin position="50"/>
        <end position="147"/>
    </location>
</feature>
<keyword evidence="2" id="KW-0472">Membrane</keyword>
<accession>A0A1H0PWN7</accession>
<name>A0A1H0PWN7_9PSEU</name>
<keyword evidence="5" id="KW-1185">Reference proteome</keyword>
<keyword evidence="4" id="KW-0489">Methyltransferase</keyword>
<dbReference type="STRING" id="641025.SAMN05421507_105229"/>
<dbReference type="EMBL" id="FNIX01000005">
    <property type="protein sequence ID" value="SDP09587.1"/>
    <property type="molecule type" value="Genomic_DNA"/>
</dbReference>
<dbReference type="GO" id="GO:0005886">
    <property type="term" value="C:plasma membrane"/>
    <property type="evidence" value="ECO:0007669"/>
    <property type="project" value="TreeGrafter"/>
</dbReference>
<evidence type="ECO:0000313" key="4">
    <source>
        <dbReference type="EMBL" id="SDP09587.1"/>
    </source>
</evidence>
<dbReference type="PANTHER" id="PTHR30487">
    <property type="entry name" value="TYPE 4 PREPILIN-LIKE PROTEINS LEADER PEPTIDE-PROCESSING ENZYME"/>
    <property type="match status" value="1"/>
</dbReference>
<dbReference type="Gene3D" id="1.20.120.1220">
    <property type="match status" value="1"/>
</dbReference>
<dbReference type="GO" id="GO:0004190">
    <property type="term" value="F:aspartic-type endopeptidase activity"/>
    <property type="evidence" value="ECO:0007669"/>
    <property type="project" value="InterPro"/>
</dbReference>
<dbReference type="GO" id="GO:0008168">
    <property type="term" value="F:methyltransferase activity"/>
    <property type="evidence" value="ECO:0007669"/>
    <property type="project" value="UniProtKB-KW"/>
</dbReference>
<dbReference type="InterPro" id="IPR000045">
    <property type="entry name" value="Prepilin_IV_endopep_pep"/>
</dbReference>
<dbReference type="Pfam" id="PF01478">
    <property type="entry name" value="Peptidase_A24"/>
    <property type="match status" value="1"/>
</dbReference>
<evidence type="ECO:0000256" key="1">
    <source>
        <dbReference type="ARBA" id="ARBA00005801"/>
    </source>
</evidence>
<keyword evidence="2" id="KW-1133">Transmembrane helix</keyword>
<proteinExistence type="inferred from homology"/>
<evidence type="ECO:0000313" key="5">
    <source>
        <dbReference type="Proteomes" id="UP000199691"/>
    </source>
</evidence>
<comment type="similarity">
    <text evidence="1">Belongs to the peptidase A24 family.</text>
</comment>
<protein>
    <submittedName>
        <fullName evidence="4">Leader peptidase (Prepilin peptidase) / N-methyltransferase</fullName>
    </submittedName>
</protein>
<dbReference type="PANTHER" id="PTHR30487:SF0">
    <property type="entry name" value="PREPILIN LEADER PEPTIDASE_N-METHYLTRANSFERASE-RELATED"/>
    <property type="match status" value="1"/>
</dbReference>
<dbReference type="AlphaFoldDB" id="A0A1H0PWN7"/>
<organism evidence="4 5">
    <name type="scientific">Lentzea jiangxiensis</name>
    <dbReference type="NCBI Taxonomy" id="641025"/>
    <lineage>
        <taxon>Bacteria</taxon>
        <taxon>Bacillati</taxon>
        <taxon>Actinomycetota</taxon>
        <taxon>Actinomycetes</taxon>
        <taxon>Pseudonocardiales</taxon>
        <taxon>Pseudonocardiaceae</taxon>
        <taxon>Lentzea</taxon>
    </lineage>
</organism>
<dbReference type="GO" id="GO:0032259">
    <property type="term" value="P:methylation"/>
    <property type="evidence" value="ECO:0007669"/>
    <property type="project" value="UniProtKB-KW"/>
</dbReference>
<feature type="transmembrane region" description="Helical" evidence="2">
    <location>
        <begin position="20"/>
        <end position="42"/>
    </location>
</feature>
<evidence type="ECO:0000256" key="2">
    <source>
        <dbReference type="SAM" id="Phobius"/>
    </source>
</evidence>
<dbReference type="Proteomes" id="UP000199691">
    <property type="component" value="Unassembled WGS sequence"/>
</dbReference>
<dbReference type="InterPro" id="IPR050882">
    <property type="entry name" value="Prepilin_peptidase/N-MTase"/>
</dbReference>
<sequence>MNGPFTTARDLVPDVPSRTVVTMTAVLLSFALASLWAVAAVLDAPTSSYLLAWFGVVLATIDLRHHRLPDALTLPLGAGLLLLRFHGLGAAALAAVVFGGAHLAVRRWRPALMGGGDVKLAFSLGAALPLPSLLPAAILASAVTLAVAALRRARAVPHGPGLLAATWALVTL</sequence>
<keyword evidence="2" id="KW-0812">Transmembrane</keyword>
<feature type="transmembrane region" description="Helical" evidence="2">
    <location>
        <begin position="85"/>
        <end position="105"/>
    </location>
</feature>